<keyword evidence="2" id="KW-0812">Transmembrane</keyword>
<evidence type="ECO:0000313" key="4">
    <source>
        <dbReference type="Proteomes" id="UP001437256"/>
    </source>
</evidence>
<feature type="region of interest" description="Disordered" evidence="1">
    <location>
        <begin position="244"/>
        <end position="268"/>
    </location>
</feature>
<feature type="transmembrane region" description="Helical" evidence="2">
    <location>
        <begin position="138"/>
        <end position="162"/>
    </location>
</feature>
<dbReference type="EMBL" id="JBBXMP010000032">
    <property type="protein sequence ID" value="KAL0066816.1"/>
    <property type="molecule type" value="Genomic_DNA"/>
</dbReference>
<dbReference type="Proteomes" id="UP001437256">
    <property type="component" value="Unassembled WGS sequence"/>
</dbReference>
<evidence type="ECO:0000313" key="3">
    <source>
        <dbReference type="EMBL" id="KAL0066816.1"/>
    </source>
</evidence>
<evidence type="ECO:0000256" key="1">
    <source>
        <dbReference type="SAM" id="MobiDB-lite"/>
    </source>
</evidence>
<sequence length="268" mass="29202">MSNLAFIPPAITVDASITEATFVGTLDGAIKIQSNSGVHGVCTWSISKRRINLKFDMMHDRLDPPFFVDGTQTLGTTLAPTASASITRYGLSRASLGIILTKFARRKSNTNSTDTMMSETRHKDYWDSKPPGDNEKRFAIIVVAVLATLGLIVLALVTWCCIRKRRNREGRPVGERGLLFSSDRMIAKGSSLLSRLPGRTPSYRTVDSSEGKTLLSSPSDTSTICDTDADSYLATKQNGVAPSSYFSPLTERQMRDRDGADDLAAAID</sequence>
<feature type="region of interest" description="Disordered" evidence="1">
    <location>
        <begin position="197"/>
        <end position="221"/>
    </location>
</feature>
<keyword evidence="2" id="KW-0472">Membrane</keyword>
<name>A0ABR2ZYJ9_9AGAR</name>
<organism evidence="3 4">
    <name type="scientific">Marasmius tenuissimus</name>
    <dbReference type="NCBI Taxonomy" id="585030"/>
    <lineage>
        <taxon>Eukaryota</taxon>
        <taxon>Fungi</taxon>
        <taxon>Dikarya</taxon>
        <taxon>Basidiomycota</taxon>
        <taxon>Agaricomycotina</taxon>
        <taxon>Agaricomycetes</taxon>
        <taxon>Agaricomycetidae</taxon>
        <taxon>Agaricales</taxon>
        <taxon>Marasmiineae</taxon>
        <taxon>Marasmiaceae</taxon>
        <taxon>Marasmius</taxon>
    </lineage>
</organism>
<evidence type="ECO:0000256" key="2">
    <source>
        <dbReference type="SAM" id="Phobius"/>
    </source>
</evidence>
<accession>A0ABR2ZYJ9</accession>
<keyword evidence="4" id="KW-1185">Reference proteome</keyword>
<gene>
    <name evidence="3" type="ORF">AAF712_006217</name>
</gene>
<comment type="caution">
    <text evidence="3">The sequence shown here is derived from an EMBL/GenBank/DDBJ whole genome shotgun (WGS) entry which is preliminary data.</text>
</comment>
<protein>
    <submittedName>
        <fullName evidence="3">Uncharacterized protein</fullName>
    </submittedName>
</protein>
<reference evidence="3 4" key="1">
    <citation type="submission" date="2024-05" db="EMBL/GenBank/DDBJ databases">
        <title>A draft genome resource for the thread blight pathogen Marasmius tenuissimus strain MS-2.</title>
        <authorList>
            <person name="Yulfo-Soto G.E."/>
            <person name="Baruah I.K."/>
            <person name="Amoako-Attah I."/>
            <person name="Bukari Y."/>
            <person name="Meinhardt L.W."/>
            <person name="Bailey B.A."/>
            <person name="Cohen S.P."/>
        </authorList>
    </citation>
    <scope>NUCLEOTIDE SEQUENCE [LARGE SCALE GENOMIC DNA]</scope>
    <source>
        <strain evidence="3 4">MS-2</strain>
    </source>
</reference>
<keyword evidence="2" id="KW-1133">Transmembrane helix</keyword>
<proteinExistence type="predicted"/>